<dbReference type="AlphaFoldDB" id="A0A7R8X3E2"/>
<dbReference type="Proteomes" id="UP000677054">
    <property type="component" value="Unassembled WGS sequence"/>
</dbReference>
<name>A0A7R8X3E2_9CRUS</name>
<gene>
    <name evidence="2" type="ORF">DSTB1V02_LOCUS2992</name>
</gene>
<sequence>MMRNMVATSGGFVISGYTGHAGRAPPFPVEQLELQLPQSRESTGITFSTWSPPTRTSSHAQRIQEPNRPEPTMTELDLPPPYEQAIRDSTGSKHPMDTS</sequence>
<protein>
    <submittedName>
        <fullName evidence="2">Uncharacterized protein</fullName>
    </submittedName>
</protein>
<keyword evidence="3" id="KW-1185">Reference proteome</keyword>
<reference evidence="2" key="1">
    <citation type="submission" date="2020-11" db="EMBL/GenBank/DDBJ databases">
        <authorList>
            <person name="Tran Van P."/>
        </authorList>
    </citation>
    <scope>NUCLEOTIDE SEQUENCE</scope>
</reference>
<proteinExistence type="predicted"/>
<dbReference type="EMBL" id="LR899876">
    <property type="protein sequence ID" value="CAD7243055.1"/>
    <property type="molecule type" value="Genomic_DNA"/>
</dbReference>
<organism evidence="2">
    <name type="scientific">Darwinula stevensoni</name>
    <dbReference type="NCBI Taxonomy" id="69355"/>
    <lineage>
        <taxon>Eukaryota</taxon>
        <taxon>Metazoa</taxon>
        <taxon>Ecdysozoa</taxon>
        <taxon>Arthropoda</taxon>
        <taxon>Crustacea</taxon>
        <taxon>Oligostraca</taxon>
        <taxon>Ostracoda</taxon>
        <taxon>Podocopa</taxon>
        <taxon>Podocopida</taxon>
        <taxon>Darwinulocopina</taxon>
        <taxon>Darwinuloidea</taxon>
        <taxon>Darwinulidae</taxon>
        <taxon>Darwinula</taxon>
    </lineage>
</organism>
<feature type="compositionally biased region" description="Basic and acidic residues" evidence="1">
    <location>
        <begin position="90"/>
        <end position="99"/>
    </location>
</feature>
<feature type="region of interest" description="Disordered" evidence="1">
    <location>
        <begin position="38"/>
        <end position="99"/>
    </location>
</feature>
<evidence type="ECO:0000256" key="1">
    <source>
        <dbReference type="SAM" id="MobiDB-lite"/>
    </source>
</evidence>
<evidence type="ECO:0000313" key="3">
    <source>
        <dbReference type="Proteomes" id="UP000677054"/>
    </source>
</evidence>
<evidence type="ECO:0000313" key="2">
    <source>
        <dbReference type="EMBL" id="CAD7243055.1"/>
    </source>
</evidence>
<accession>A0A7R8X3E2</accession>
<dbReference type="EMBL" id="CAJPEV010000359">
    <property type="protein sequence ID" value="CAG0884431.1"/>
    <property type="molecule type" value="Genomic_DNA"/>
</dbReference>
<feature type="compositionally biased region" description="Polar residues" evidence="1">
    <location>
        <begin position="38"/>
        <end position="61"/>
    </location>
</feature>